<evidence type="ECO:0000256" key="6">
    <source>
        <dbReference type="PIRNR" id="PIRNR000139"/>
    </source>
</evidence>
<evidence type="ECO:0000259" key="7">
    <source>
        <dbReference type="PROSITE" id="PS51379"/>
    </source>
</evidence>
<proteinExistence type="predicted"/>
<dbReference type="Proteomes" id="UP001174196">
    <property type="component" value="Unassembled WGS sequence"/>
</dbReference>
<dbReference type="PANTHER" id="PTHR32479:SF17">
    <property type="entry name" value="GLYCOLATE OXIDASE IRON-SULFUR SUBUNIT"/>
    <property type="match status" value="1"/>
</dbReference>
<evidence type="ECO:0000313" key="9">
    <source>
        <dbReference type="Proteomes" id="UP001174196"/>
    </source>
</evidence>
<keyword evidence="3" id="KW-0677">Repeat</keyword>
<dbReference type="InterPro" id="IPR017896">
    <property type="entry name" value="4Fe4S_Fe-S-bd"/>
</dbReference>
<dbReference type="RefSeq" id="WP_301237327.1">
    <property type="nucleotide sequence ID" value="NZ_JANRHH010000011.1"/>
</dbReference>
<dbReference type="PANTHER" id="PTHR32479">
    <property type="entry name" value="GLYCOLATE OXIDASE IRON-SULFUR SUBUNIT"/>
    <property type="match status" value="1"/>
</dbReference>
<keyword evidence="2 6" id="KW-0479">Metal-binding</keyword>
<dbReference type="InterPro" id="IPR017900">
    <property type="entry name" value="4Fe4S_Fe_S_CS"/>
</dbReference>
<comment type="catalytic activity">
    <reaction evidence="6">
        <text>(R)-lactate + A = pyruvate + AH2</text>
        <dbReference type="Rhea" id="RHEA:15089"/>
        <dbReference type="ChEBI" id="CHEBI:13193"/>
        <dbReference type="ChEBI" id="CHEBI:15361"/>
        <dbReference type="ChEBI" id="CHEBI:16004"/>
        <dbReference type="ChEBI" id="CHEBI:17499"/>
    </reaction>
</comment>
<evidence type="ECO:0000256" key="5">
    <source>
        <dbReference type="ARBA" id="ARBA00023014"/>
    </source>
</evidence>
<keyword evidence="6" id="KW-0249">Electron transport</keyword>
<keyword evidence="5 6" id="KW-0411">Iron-sulfur</keyword>
<protein>
    <recommendedName>
        <fullName evidence="6">Glycolate oxidase iron-sulfur subunit</fullName>
        <ecNumber evidence="6">1.1.99.14</ecNumber>
    </recommendedName>
</protein>
<comment type="function">
    <text evidence="6">Component of a complex that catalyzes the oxidation of glycolate to glyoxylate.</text>
</comment>
<dbReference type="Gene3D" id="1.10.1060.10">
    <property type="entry name" value="Alpha-helical ferredoxin"/>
    <property type="match status" value="1"/>
</dbReference>
<dbReference type="PIRSF" id="PIRSF000139">
    <property type="entry name" value="Glc_ox_4Fe-4S"/>
    <property type="match status" value="1"/>
</dbReference>
<keyword evidence="6" id="KW-0813">Transport</keyword>
<dbReference type="EC" id="1.1.99.14" evidence="6"/>
<dbReference type="PROSITE" id="PS00198">
    <property type="entry name" value="4FE4S_FER_1"/>
    <property type="match status" value="1"/>
</dbReference>
<dbReference type="SUPFAM" id="SSF46548">
    <property type="entry name" value="alpha-helical ferredoxin"/>
    <property type="match status" value="1"/>
</dbReference>
<sequence length="443" mass="50382">MKPVEEKPIDREEWARVGEYLRKTLDQDELTHCMRCGFCLPACPTYRETGLEQASPRGRLALMKAVADGMIEPDAAFADQMNLCLGCRACETACPAGVQYGRVLEQTRAGIALREPSSRIVRGLRKLFFKHLFPHQHRLRTLGWWLTLYQRSGLRWLVQRSGLMRLFPEHLREMEAVMPPASSMGVRERLGEILRPEGTPRGRVGLFRGCIMDVLFTETNCNTARLLVKAGYEVVIPDAQRCCGALHAHAGEEDTAKRLARENIEAFRDAQVDWIVSNAGGCGAMLVEYAHHFKGDVRMEEDARWFSDRVRDISQLIADVIDDLPLKRLERRVTYQDSCHLRNGMRVNQPRNILRQMPGVTVVELFESDRCCGSAGIYNLTQPEMSKQILDEKMTHVKNTEADILVTSNPGCLLQMKWGIRRAGLEHRMRAVHLVDLLMEAVE</sequence>
<comment type="caution">
    <text evidence="8">The sequence shown here is derived from an EMBL/GenBank/DDBJ whole genome shotgun (WGS) entry which is preliminary data.</text>
</comment>
<feature type="domain" description="4Fe-4S ferredoxin-type" evidence="7">
    <location>
        <begin position="74"/>
        <end position="98"/>
    </location>
</feature>
<keyword evidence="9" id="KW-1185">Reference proteome</keyword>
<dbReference type="InterPro" id="IPR009051">
    <property type="entry name" value="Helical_ferredxn"/>
</dbReference>
<evidence type="ECO:0000256" key="3">
    <source>
        <dbReference type="ARBA" id="ARBA00022737"/>
    </source>
</evidence>
<evidence type="ECO:0000256" key="1">
    <source>
        <dbReference type="ARBA" id="ARBA00022485"/>
    </source>
</evidence>
<keyword evidence="4 6" id="KW-0408">Iron</keyword>
<evidence type="ECO:0000313" key="8">
    <source>
        <dbReference type="EMBL" id="MDN4592604.1"/>
    </source>
</evidence>
<reference evidence="8" key="1">
    <citation type="submission" date="2022-08" db="EMBL/GenBank/DDBJ databases">
        <title>Polycladomyces zharkentsis sp. nov., a novel thermophilic CMC and starch-degrading bacterium isolated from a geothermal spring in Kazakhstan.</title>
        <authorList>
            <person name="Mashzhan A."/>
            <person name="Kistaubaeva A."/>
            <person name="Javier-Lopez R."/>
            <person name="Birkeland N.-K."/>
        </authorList>
    </citation>
    <scope>NUCLEOTIDE SEQUENCE</scope>
    <source>
        <strain evidence="8">KSR 13</strain>
    </source>
</reference>
<dbReference type="InterPro" id="IPR012257">
    <property type="entry name" value="Glc_ox_4Fe-4S"/>
</dbReference>
<organism evidence="8 9">
    <name type="scientific">Polycladomyces subterraneus</name>
    <dbReference type="NCBI Taxonomy" id="1016997"/>
    <lineage>
        <taxon>Bacteria</taxon>
        <taxon>Bacillati</taxon>
        <taxon>Bacillota</taxon>
        <taxon>Bacilli</taxon>
        <taxon>Bacillales</taxon>
        <taxon>Thermoactinomycetaceae</taxon>
        <taxon>Polycladomyces</taxon>
    </lineage>
</organism>
<comment type="cofactor">
    <cofactor evidence="6">
        <name>[4Fe-4S] cluster</name>
        <dbReference type="ChEBI" id="CHEBI:49883"/>
    </cofactor>
    <text evidence="6">Binds 2 [4Fe-4S] clusters.</text>
</comment>
<gene>
    <name evidence="8" type="ORF">NWF35_01495</name>
</gene>
<evidence type="ECO:0000256" key="4">
    <source>
        <dbReference type="ARBA" id="ARBA00023004"/>
    </source>
</evidence>
<feature type="domain" description="4Fe-4S ferredoxin-type" evidence="7">
    <location>
        <begin position="23"/>
        <end position="54"/>
    </location>
</feature>
<evidence type="ECO:0000256" key="2">
    <source>
        <dbReference type="ARBA" id="ARBA00022723"/>
    </source>
</evidence>
<dbReference type="InterPro" id="IPR004017">
    <property type="entry name" value="Cys_rich_dom"/>
</dbReference>
<keyword evidence="1 6" id="KW-0004">4Fe-4S</keyword>
<dbReference type="Pfam" id="PF02754">
    <property type="entry name" value="CCG"/>
    <property type="match status" value="2"/>
</dbReference>
<comment type="catalytic activity">
    <reaction evidence="6">
        <text>glycolate + A = glyoxylate + AH2</text>
        <dbReference type="Rhea" id="RHEA:21264"/>
        <dbReference type="ChEBI" id="CHEBI:13193"/>
        <dbReference type="ChEBI" id="CHEBI:17499"/>
        <dbReference type="ChEBI" id="CHEBI:29805"/>
        <dbReference type="ChEBI" id="CHEBI:36655"/>
        <dbReference type="EC" id="1.1.99.14"/>
    </reaction>
</comment>
<name>A0ABT8IKB9_9BACL</name>
<accession>A0ABT8IKB9</accession>
<dbReference type="Pfam" id="PF13183">
    <property type="entry name" value="Fer4_8"/>
    <property type="match status" value="1"/>
</dbReference>
<dbReference type="EMBL" id="JANRHH010000011">
    <property type="protein sequence ID" value="MDN4592604.1"/>
    <property type="molecule type" value="Genomic_DNA"/>
</dbReference>
<dbReference type="PROSITE" id="PS51379">
    <property type="entry name" value="4FE4S_FER_2"/>
    <property type="match status" value="2"/>
</dbReference>